<accession>A0A016X0K2</accession>
<dbReference type="AlphaFoldDB" id="A0A016X0K2"/>
<dbReference type="EMBL" id="JARK01000049">
    <property type="protein sequence ID" value="EYC44798.1"/>
    <property type="molecule type" value="Genomic_DNA"/>
</dbReference>
<name>A0A016X0K2_9BILA</name>
<proteinExistence type="predicted"/>
<evidence type="ECO:0000313" key="1">
    <source>
        <dbReference type="EMBL" id="EYC44798.1"/>
    </source>
</evidence>
<sequence length="66" mass="7410">MDETIWRNVHLSYRSNAKPLPRSVVSNGDGKPYITLDSMAVTATGMRSHVVERGESLTSRQWTSCE</sequence>
<keyword evidence="2" id="KW-1185">Reference proteome</keyword>
<organism evidence="1 2">
    <name type="scientific">Ancylostoma ceylanicum</name>
    <dbReference type="NCBI Taxonomy" id="53326"/>
    <lineage>
        <taxon>Eukaryota</taxon>
        <taxon>Metazoa</taxon>
        <taxon>Ecdysozoa</taxon>
        <taxon>Nematoda</taxon>
        <taxon>Chromadorea</taxon>
        <taxon>Rhabditida</taxon>
        <taxon>Rhabditina</taxon>
        <taxon>Rhabditomorpha</taxon>
        <taxon>Strongyloidea</taxon>
        <taxon>Ancylostomatidae</taxon>
        <taxon>Ancylostomatinae</taxon>
        <taxon>Ancylostoma</taxon>
    </lineage>
</organism>
<comment type="caution">
    <text evidence="1">The sequence shown here is derived from an EMBL/GenBank/DDBJ whole genome shotgun (WGS) entry which is preliminary data.</text>
</comment>
<protein>
    <submittedName>
        <fullName evidence="1">Uncharacterized protein</fullName>
    </submittedName>
</protein>
<gene>
    <name evidence="1" type="primary">Acey_s0449.g1662</name>
    <name evidence="1" type="ORF">Y032_0449g1662</name>
</gene>
<dbReference type="Proteomes" id="UP000024635">
    <property type="component" value="Unassembled WGS sequence"/>
</dbReference>
<evidence type="ECO:0000313" key="2">
    <source>
        <dbReference type="Proteomes" id="UP000024635"/>
    </source>
</evidence>
<reference evidence="2" key="1">
    <citation type="journal article" date="2015" name="Nat. Genet.">
        <title>The genome and transcriptome of the zoonotic hookworm Ancylostoma ceylanicum identify infection-specific gene families.</title>
        <authorList>
            <person name="Schwarz E.M."/>
            <person name="Hu Y."/>
            <person name="Antoshechkin I."/>
            <person name="Miller M.M."/>
            <person name="Sternberg P.W."/>
            <person name="Aroian R.V."/>
        </authorList>
    </citation>
    <scope>NUCLEOTIDE SEQUENCE</scope>
    <source>
        <strain evidence="2">HY135</strain>
    </source>
</reference>